<proteinExistence type="predicted"/>
<keyword evidence="1" id="KW-0472">Membrane</keyword>
<comment type="caution">
    <text evidence="2">The sequence shown here is derived from an EMBL/GenBank/DDBJ whole genome shotgun (WGS) entry which is preliminary data.</text>
</comment>
<dbReference type="Proteomes" id="UP000628463">
    <property type="component" value="Unassembled WGS sequence"/>
</dbReference>
<feature type="transmembrane region" description="Helical" evidence="1">
    <location>
        <begin position="5"/>
        <end position="24"/>
    </location>
</feature>
<gene>
    <name evidence="2" type="ORF">H8S01_12295</name>
</gene>
<accession>A0ABR7G2T6</accession>
<dbReference type="PANTHER" id="PTHR34351">
    <property type="entry name" value="SLR1927 PROTEIN-RELATED"/>
    <property type="match status" value="1"/>
</dbReference>
<keyword evidence="3" id="KW-1185">Reference proteome</keyword>
<evidence type="ECO:0000313" key="2">
    <source>
        <dbReference type="EMBL" id="MBC5681734.1"/>
    </source>
</evidence>
<evidence type="ECO:0000256" key="1">
    <source>
        <dbReference type="SAM" id="Phobius"/>
    </source>
</evidence>
<feature type="transmembrane region" description="Helical" evidence="1">
    <location>
        <begin position="30"/>
        <end position="47"/>
    </location>
</feature>
<keyword evidence="1" id="KW-1133">Transmembrane helix</keyword>
<name>A0ABR7G2T6_9FIRM</name>
<sequence length="360" mass="41365">MKKRVILYILSVIGIVILNCLYVNFEFMVMLVMVIVIPLFSYIIFSISKHGMKIFVKINNSVVSVGDNIDVRIIEGGNSLFGPPEGVLKAQIRYSNDGNTKQAEVEIGSGSMRECSLDFKPKHIGIVNIYFTELKVTDYIRFFSTTYDYNCIRKAIVFPQKKDGSFRAVDYQNEEDEFVLSFEETDNTEVLDLREFADGDSVNKIHWKLSMNSDDFIVRQYGEEVEKRNTIIVDLTKVKTDKFRDKLDLIYEAAYLLGLAYLEDGISARFVVWDGLEYDITSFDFDDEAGLEKALLEVMCIKCETDSLMHLNYVITQNSINLGQYPVLITMQDYESDIYDIINVEKDNLDRIFNIKDGAD</sequence>
<reference evidence="2 3" key="1">
    <citation type="submission" date="2020-08" db="EMBL/GenBank/DDBJ databases">
        <title>Genome public.</title>
        <authorList>
            <person name="Liu C."/>
            <person name="Sun Q."/>
        </authorList>
    </citation>
    <scope>NUCLEOTIDE SEQUENCE [LARGE SCALE GENOMIC DNA]</scope>
    <source>
        <strain evidence="2 3">NSJ-43</strain>
    </source>
</reference>
<evidence type="ECO:0000313" key="3">
    <source>
        <dbReference type="Proteomes" id="UP000628463"/>
    </source>
</evidence>
<keyword evidence="1" id="KW-0812">Transmembrane</keyword>
<dbReference type="EMBL" id="JACOPD010000010">
    <property type="protein sequence ID" value="MBC5681734.1"/>
    <property type="molecule type" value="Genomic_DNA"/>
</dbReference>
<organism evidence="2 3">
    <name type="scientific">Lachnospira hominis</name>
    <name type="common">ex Liu et al. 2021</name>
    <dbReference type="NCBI Taxonomy" id="2763051"/>
    <lineage>
        <taxon>Bacteria</taxon>
        <taxon>Bacillati</taxon>
        <taxon>Bacillota</taxon>
        <taxon>Clostridia</taxon>
        <taxon>Lachnospirales</taxon>
        <taxon>Lachnospiraceae</taxon>
        <taxon>Lachnospira</taxon>
    </lineage>
</organism>
<protein>
    <submittedName>
        <fullName evidence="2">DUF58 domain-containing protein</fullName>
    </submittedName>
</protein>
<dbReference type="RefSeq" id="WP_186837364.1">
    <property type="nucleotide sequence ID" value="NZ_JACOPD010000010.1"/>
</dbReference>